<evidence type="ECO:0000313" key="32">
    <source>
        <dbReference type="Proteomes" id="UP000193380"/>
    </source>
</evidence>
<feature type="repeat" description="TPR" evidence="25">
    <location>
        <begin position="67"/>
        <end position="100"/>
    </location>
</feature>
<dbReference type="GO" id="GO:0003723">
    <property type="term" value="F:RNA binding"/>
    <property type="evidence" value="ECO:0007669"/>
    <property type="project" value="UniProtKB-KW"/>
</dbReference>
<dbReference type="GO" id="GO:0016740">
    <property type="term" value="F:transferase activity"/>
    <property type="evidence" value="ECO:0007669"/>
    <property type="project" value="UniProtKB-KW"/>
</dbReference>
<keyword evidence="5" id="KW-1017">Isopeptide bond</keyword>
<feature type="domain" description="RanBP2-type" evidence="30">
    <location>
        <begin position="1587"/>
        <end position="1616"/>
    </location>
</feature>
<feature type="compositionally biased region" description="Low complexity" evidence="27">
    <location>
        <begin position="795"/>
        <end position="804"/>
    </location>
</feature>
<dbReference type="FunFam" id="4.10.1060.10:FF:000003">
    <property type="entry name" value="E3 SUMO-protein ligase RanBP2"/>
    <property type="match status" value="5"/>
</dbReference>
<evidence type="ECO:0000256" key="22">
    <source>
        <dbReference type="ARBA" id="ARBA00070141"/>
    </source>
</evidence>
<evidence type="ECO:0000256" key="24">
    <source>
        <dbReference type="PROSITE-ProRule" id="PRU00322"/>
    </source>
</evidence>
<feature type="region of interest" description="Disordered" evidence="27">
    <location>
        <begin position="1083"/>
        <end position="1110"/>
    </location>
</feature>
<name>A0A060XIH3_ONCMY</name>
<dbReference type="InterPro" id="IPR045255">
    <property type="entry name" value="RanBP1-like"/>
</dbReference>
<dbReference type="GO" id="GO:0031965">
    <property type="term" value="C:nuclear membrane"/>
    <property type="evidence" value="ECO:0007669"/>
    <property type="project" value="UniProtKB-SubCell"/>
</dbReference>
<keyword evidence="6" id="KW-0597">Phosphoprotein</keyword>
<feature type="domain" description="RanBP2-type" evidence="30">
    <location>
        <begin position="1465"/>
        <end position="1494"/>
    </location>
</feature>
<dbReference type="InterPro" id="IPR002130">
    <property type="entry name" value="Cyclophilin-type_PPIase_dom"/>
</dbReference>
<dbReference type="GO" id="GO:0003755">
    <property type="term" value="F:peptidyl-prolyl cis-trans isomerase activity"/>
    <property type="evidence" value="ECO:0007669"/>
    <property type="project" value="InterPro"/>
</dbReference>
<feature type="compositionally biased region" description="Basic and acidic residues" evidence="27">
    <location>
        <begin position="2514"/>
        <end position="2540"/>
    </location>
</feature>
<keyword evidence="18" id="KW-0472">Membrane</keyword>
<feature type="region of interest" description="Disordered" evidence="27">
    <location>
        <begin position="2488"/>
        <end position="2605"/>
    </location>
</feature>
<feature type="coiled-coil region" evidence="26">
    <location>
        <begin position="819"/>
        <end position="846"/>
    </location>
</feature>
<feature type="compositionally biased region" description="Low complexity" evidence="27">
    <location>
        <begin position="2541"/>
        <end position="2551"/>
    </location>
</feature>
<keyword evidence="12" id="KW-0509">mRNA transport</keyword>
<evidence type="ECO:0000256" key="20">
    <source>
        <dbReference type="ARBA" id="ARBA00023242"/>
    </source>
</evidence>
<reference evidence="31" key="1">
    <citation type="journal article" date="2014" name="Nat. Commun.">
        <title>The rainbow trout genome provides novel insights into evolution after whole-genome duplication in vertebrates.</title>
        <authorList>
            <person name="Berthelot C."/>
            <person name="Brunet F."/>
            <person name="Chalopin D."/>
            <person name="Juanchich A."/>
            <person name="Bernard M."/>
            <person name="Noel B."/>
            <person name="Bento P."/>
            <person name="Da Silva C."/>
            <person name="Labadie K."/>
            <person name="Alberti A."/>
            <person name="Aury J.M."/>
            <person name="Louis A."/>
            <person name="Dehais P."/>
            <person name="Bardou P."/>
            <person name="Montfort J."/>
            <person name="Klopp C."/>
            <person name="Cabau C."/>
            <person name="Gaspin C."/>
            <person name="Thorgaard G.H."/>
            <person name="Boussaha M."/>
            <person name="Quillet E."/>
            <person name="Guyomard R."/>
            <person name="Galiana D."/>
            <person name="Bobe J."/>
            <person name="Volff J.N."/>
            <person name="Genet C."/>
            <person name="Wincker P."/>
            <person name="Jaillon O."/>
            <person name="Roest Crollius H."/>
            <person name="Guiguen Y."/>
        </authorList>
    </citation>
    <scope>NUCLEOTIDE SEQUENCE [LARGE SCALE GENOMIC DNA]</scope>
</reference>
<comment type="similarity">
    <text evidence="21">Belongs to the RanBP2 E3 ligase family.</text>
</comment>
<keyword evidence="7" id="KW-0808">Transferase</keyword>
<dbReference type="Pfam" id="PF00638">
    <property type="entry name" value="Ran_BP1"/>
    <property type="match status" value="4"/>
</dbReference>
<evidence type="ECO:0000256" key="16">
    <source>
        <dbReference type="ARBA" id="ARBA00022927"/>
    </source>
</evidence>
<dbReference type="Gene3D" id="2.40.100.10">
    <property type="entry name" value="Cyclophilin-like"/>
    <property type="match status" value="1"/>
</dbReference>
<comment type="pathway">
    <text evidence="3">Protein modification; protein sumoylation.</text>
</comment>
<dbReference type="SMART" id="SM00547">
    <property type="entry name" value="ZnF_RBZ"/>
    <property type="match status" value="5"/>
</dbReference>
<evidence type="ECO:0000256" key="6">
    <source>
        <dbReference type="ARBA" id="ARBA00022553"/>
    </source>
</evidence>
<dbReference type="Pfam" id="PF00641">
    <property type="entry name" value="Zn_ribbon_RanBP"/>
    <property type="match status" value="5"/>
</dbReference>
<keyword evidence="17" id="KW-0906">Nuclear pore complex</keyword>
<evidence type="ECO:0000256" key="19">
    <source>
        <dbReference type="ARBA" id="ARBA00023157"/>
    </source>
</evidence>
<dbReference type="GO" id="GO:0005096">
    <property type="term" value="F:GTPase activator activity"/>
    <property type="evidence" value="ECO:0007669"/>
    <property type="project" value="TreeGrafter"/>
</dbReference>
<reference evidence="31" key="2">
    <citation type="submission" date="2014-03" db="EMBL/GenBank/DDBJ databases">
        <authorList>
            <person name="Genoscope - CEA"/>
        </authorList>
    </citation>
    <scope>NUCLEOTIDE SEQUENCE</scope>
</reference>
<keyword evidence="19" id="KW-1015">Disulfide bond</keyword>
<evidence type="ECO:0000256" key="26">
    <source>
        <dbReference type="SAM" id="Coils"/>
    </source>
</evidence>
<evidence type="ECO:0000256" key="23">
    <source>
        <dbReference type="ARBA" id="ARBA00081161"/>
    </source>
</evidence>
<dbReference type="PROSITE" id="PS50199">
    <property type="entry name" value="ZF_RANBP2_2"/>
    <property type="match status" value="5"/>
</dbReference>
<dbReference type="SUPFAM" id="SSF90209">
    <property type="entry name" value="Ran binding protein zinc finger-like"/>
    <property type="match status" value="5"/>
</dbReference>
<feature type="compositionally biased region" description="Polar residues" evidence="27">
    <location>
        <begin position="2552"/>
        <end position="2576"/>
    </location>
</feature>
<feature type="compositionally biased region" description="Low complexity" evidence="27">
    <location>
        <begin position="2593"/>
        <end position="2605"/>
    </location>
</feature>
<keyword evidence="14" id="KW-0832">Ubl conjugation</keyword>
<dbReference type="GO" id="GO:0005737">
    <property type="term" value="C:cytoplasm"/>
    <property type="evidence" value="ECO:0007669"/>
    <property type="project" value="TreeGrafter"/>
</dbReference>
<keyword evidence="26" id="KW-0175">Coiled coil</keyword>
<organism evidence="31 32">
    <name type="scientific">Oncorhynchus mykiss</name>
    <name type="common">Rainbow trout</name>
    <name type="synonym">Salmo gairdneri</name>
    <dbReference type="NCBI Taxonomy" id="8022"/>
    <lineage>
        <taxon>Eukaryota</taxon>
        <taxon>Metazoa</taxon>
        <taxon>Chordata</taxon>
        <taxon>Craniata</taxon>
        <taxon>Vertebrata</taxon>
        <taxon>Euteleostomi</taxon>
        <taxon>Actinopterygii</taxon>
        <taxon>Neopterygii</taxon>
        <taxon>Teleostei</taxon>
        <taxon>Protacanthopterygii</taxon>
        <taxon>Salmoniformes</taxon>
        <taxon>Salmonidae</taxon>
        <taxon>Salmoninae</taxon>
        <taxon>Oncorhynchus</taxon>
    </lineage>
</organism>
<dbReference type="GO" id="GO:0006607">
    <property type="term" value="P:NLS-bearing protein import into nucleus"/>
    <property type="evidence" value="ECO:0007669"/>
    <property type="project" value="TreeGrafter"/>
</dbReference>
<dbReference type="SUPFAM" id="SSF50729">
    <property type="entry name" value="PH domain-like"/>
    <property type="match status" value="4"/>
</dbReference>
<dbReference type="FunFam" id="2.30.29.30:FF:000018">
    <property type="entry name" value="E3 SUMO-protein ligase RanBP2"/>
    <property type="match status" value="3"/>
</dbReference>
<accession>A0A060XIH3</accession>
<feature type="domain" description="RanBP2-type" evidence="30">
    <location>
        <begin position="1629"/>
        <end position="1658"/>
    </location>
</feature>
<dbReference type="InterPro" id="IPR001876">
    <property type="entry name" value="Znf_RanBP2"/>
</dbReference>
<evidence type="ECO:0000256" key="4">
    <source>
        <dbReference type="ARBA" id="ARBA00022448"/>
    </source>
</evidence>
<evidence type="ECO:0000256" key="8">
    <source>
        <dbReference type="ARBA" id="ARBA00022723"/>
    </source>
</evidence>
<dbReference type="Proteomes" id="UP000193380">
    <property type="component" value="Unassembled WGS sequence"/>
</dbReference>
<evidence type="ECO:0000256" key="1">
    <source>
        <dbReference type="ARBA" id="ARBA00004126"/>
    </source>
</evidence>
<dbReference type="FunFam" id="2.40.100.10:FF:000020">
    <property type="entry name" value="E3 SUMO-protein ligase RanBP2"/>
    <property type="match status" value="1"/>
</dbReference>
<evidence type="ECO:0000256" key="7">
    <source>
        <dbReference type="ARBA" id="ARBA00022679"/>
    </source>
</evidence>
<dbReference type="Pfam" id="PF12185">
    <property type="entry name" value="IR1-M"/>
    <property type="match status" value="2"/>
</dbReference>
<feature type="region of interest" description="Disordered" evidence="27">
    <location>
        <begin position="1710"/>
        <end position="1730"/>
    </location>
</feature>
<feature type="domain" description="RanBP2-type" evidence="30">
    <location>
        <begin position="1533"/>
        <end position="1562"/>
    </location>
</feature>
<dbReference type="GO" id="GO:0008270">
    <property type="term" value="F:zinc ion binding"/>
    <property type="evidence" value="ECO:0007669"/>
    <property type="project" value="UniProtKB-KW"/>
</dbReference>
<evidence type="ECO:0000256" key="25">
    <source>
        <dbReference type="PROSITE-ProRule" id="PRU00339"/>
    </source>
</evidence>
<dbReference type="Gene3D" id="4.10.1060.10">
    <property type="entry name" value="Zinc finger, RanBP2-type"/>
    <property type="match status" value="5"/>
</dbReference>
<feature type="domain" description="RanBP2-type" evidence="30">
    <location>
        <begin position="1347"/>
        <end position="1376"/>
    </location>
</feature>
<evidence type="ECO:0000256" key="14">
    <source>
        <dbReference type="ARBA" id="ARBA00022843"/>
    </source>
</evidence>
<keyword evidence="16" id="KW-0653">Protein transport</keyword>
<dbReference type="PROSITE" id="PS50196">
    <property type="entry name" value="RANBD1"/>
    <property type="match status" value="4"/>
</dbReference>
<dbReference type="PANTHER" id="PTHR23138">
    <property type="entry name" value="RAN BINDING PROTEIN"/>
    <property type="match status" value="1"/>
</dbReference>
<keyword evidence="4" id="KW-0813">Transport</keyword>
<dbReference type="PROSITE" id="PS50005">
    <property type="entry name" value="TPR"/>
    <property type="match status" value="1"/>
</dbReference>
<feature type="domain" description="RanBD1" evidence="29">
    <location>
        <begin position="1178"/>
        <end position="1314"/>
    </location>
</feature>
<evidence type="ECO:0000256" key="5">
    <source>
        <dbReference type="ARBA" id="ARBA00022499"/>
    </source>
</evidence>
<keyword evidence="15" id="KW-0694">RNA-binding</keyword>
<feature type="region of interest" description="Disordered" evidence="27">
    <location>
        <begin position="2462"/>
        <end position="2481"/>
    </location>
</feature>
<comment type="subcellular location">
    <subcellularLocation>
        <location evidence="1">Nucleus membrane</location>
    </subcellularLocation>
    <subcellularLocation>
        <location evidence="2">Nucleus</location>
        <location evidence="2">Nuclear pore complex</location>
    </subcellularLocation>
</comment>
<dbReference type="GO" id="GO:0051028">
    <property type="term" value="P:mRNA transport"/>
    <property type="evidence" value="ECO:0007669"/>
    <property type="project" value="UniProtKB-KW"/>
</dbReference>
<dbReference type="PaxDb" id="8022-A0A060XIH3"/>
<keyword evidence="9" id="KW-0677">Repeat</keyword>
<feature type="region of interest" description="Disordered" evidence="27">
    <location>
        <begin position="1156"/>
        <end position="1186"/>
    </location>
</feature>
<dbReference type="InterPro" id="IPR011993">
    <property type="entry name" value="PH-like_dom_sf"/>
</dbReference>
<evidence type="ECO:0000259" key="30">
    <source>
        <dbReference type="PROSITE" id="PS50199"/>
    </source>
</evidence>
<evidence type="ECO:0000256" key="10">
    <source>
        <dbReference type="ARBA" id="ARBA00022771"/>
    </source>
</evidence>
<evidence type="ECO:0000256" key="2">
    <source>
        <dbReference type="ARBA" id="ARBA00004567"/>
    </source>
</evidence>
<dbReference type="PROSITE" id="PS50072">
    <property type="entry name" value="CSA_PPIASE_2"/>
    <property type="match status" value="1"/>
</dbReference>
<dbReference type="InterPro" id="IPR029000">
    <property type="entry name" value="Cyclophilin-like_dom_sf"/>
</dbReference>
<feature type="domain" description="RanBD1" evidence="29">
    <location>
        <begin position="2086"/>
        <end position="2223"/>
    </location>
</feature>
<evidence type="ECO:0000256" key="15">
    <source>
        <dbReference type="ARBA" id="ARBA00022884"/>
    </source>
</evidence>
<keyword evidence="13" id="KW-0862">Zinc</keyword>
<gene>
    <name evidence="31" type="ORF">GSONMT00049292001</name>
</gene>
<protein>
    <recommendedName>
        <fullName evidence="22">E3 SUMO-protein ligase RanBP2</fullName>
    </recommendedName>
    <alternativeName>
        <fullName evidence="23">Ran-binding protein 2</fullName>
    </alternativeName>
</protein>
<keyword evidence="17" id="KW-0811">Translocation</keyword>
<dbReference type="SMART" id="SM00160">
    <property type="entry name" value="RanBD"/>
    <property type="match status" value="4"/>
</dbReference>
<evidence type="ECO:0000256" key="27">
    <source>
        <dbReference type="SAM" id="MobiDB-lite"/>
    </source>
</evidence>
<dbReference type="InterPro" id="IPR022011">
    <property type="entry name" value="IR1-M"/>
</dbReference>
<evidence type="ECO:0000256" key="12">
    <source>
        <dbReference type="ARBA" id="ARBA00022816"/>
    </source>
</evidence>
<dbReference type="InterPro" id="IPR011990">
    <property type="entry name" value="TPR-like_helical_dom_sf"/>
</dbReference>
<evidence type="ECO:0000313" key="31">
    <source>
        <dbReference type="EMBL" id="CDQ79408.1"/>
    </source>
</evidence>
<feature type="domain" description="PPIase cyclophilin-type" evidence="28">
    <location>
        <begin position="2839"/>
        <end position="2995"/>
    </location>
</feature>
<dbReference type="InterPro" id="IPR019734">
    <property type="entry name" value="TPR_rpt"/>
</dbReference>
<dbReference type="Gene3D" id="1.25.40.10">
    <property type="entry name" value="Tetratricopeptide repeat domain"/>
    <property type="match status" value="1"/>
</dbReference>
<dbReference type="Pfam" id="PF00160">
    <property type="entry name" value="Pro_isomerase"/>
    <property type="match status" value="1"/>
</dbReference>
<evidence type="ECO:0000256" key="9">
    <source>
        <dbReference type="ARBA" id="ARBA00022737"/>
    </source>
</evidence>
<evidence type="ECO:0000259" key="28">
    <source>
        <dbReference type="PROSITE" id="PS50072"/>
    </source>
</evidence>
<keyword evidence="20" id="KW-0539">Nucleus</keyword>
<feature type="region of interest" description="Disordered" evidence="27">
    <location>
        <begin position="2657"/>
        <end position="2676"/>
    </location>
</feature>
<evidence type="ECO:0000259" key="29">
    <source>
        <dbReference type="PROSITE" id="PS50196"/>
    </source>
</evidence>
<keyword evidence="25" id="KW-0802">TPR repeat</keyword>
<dbReference type="SUPFAM" id="SSF50891">
    <property type="entry name" value="Cyclophilin-like"/>
    <property type="match status" value="1"/>
</dbReference>
<proteinExistence type="inferred from homology"/>
<keyword evidence="11" id="KW-0833">Ubl conjugation pathway</keyword>
<dbReference type="InterPro" id="IPR000156">
    <property type="entry name" value="Ran_bind_dom"/>
</dbReference>
<dbReference type="PANTHER" id="PTHR23138:SF87">
    <property type="entry name" value="E3 SUMO-PROTEIN LIGASE RANBP2"/>
    <property type="match status" value="1"/>
</dbReference>
<sequence length="2996" mass="331377">MRRNKAEVDEYIYSVESSSPSLKEAYMIFPQKPIKGFLFAKLYFEAKEYELAKRHVSAYLKVAERDPKAHKFLGKLYEREGDINKAIGCYKRSVDLNPAQRDLVLKVAELLVSKTERDNRAEFWVEKAAKLLPGHLAVFNLKEHLLNQQGQQGWNQLFDLLQAELAVRPGDAHINIKLVQLFSSDGRLEEAVKHCLATEKRGLLRSSLDWYSTVVHTLQESLAQPSVSSNEKMRQHRQRELLLAHCSLLRLTLQGKGLQPSIQALWSFDCAMQGLKRAEGSVTDDLSGVYVEMRGHLYLHAGTLLLKMAQEREQQWRAVIDLAALCYLLAYQVPRPKSKVSKRDQSPPQPLELLASDRKSQAGHMLLNLKPETHTFVREVVEAFGNRSGQGALFEFLFGPLAPVGTSFIGNDDIRSINTQAPEISDLTKWDNGSIQLHGGDLQQLCWLGLQWSLLAQRPALRDWLKQLFPRLNLETSKLDTNTPESICLLDLEVFLCGVVWCSHTQLQERARITSTDQHEPRCLPLPLLHRLFTDRQRDWWDAVYRLIHKRAAPGMSAKLRMTVQHGLSTLRAGEKHGLQPALPIHWAQHLSSAGFGVNSYCDHEYIRRSVHYWNVVLPLLDKIKRRRGIPEPLDPLFIHFPSRDIEIPSVKGFEEEAKIAFATLLDIEGKTEEAIATLETINNISSNWHLARIFQRLSEEAGSGVEETQDRCIMFLRKFRTYLSKIYNANADDMDKLPVSMEEVMDLLNDVKQQLEESGEAMDEEDDGGPVHSSLQFTKPAASVSCVKFAPLTPSPSKSLASPSKRHLISPKTPPHWAEDQKSLLQMLCQQVESLKNEVHDLRHHSSDSMASPHQRMYGDGYGAESMQEGYPPAQTFHGAPLTVATTQAPSMYYNQSPAYNAGQYLLRTAANVTPTKAPVYGINRLPPQQHMYAYQQPTNTPPLQSTPACIYPPQDQVFGAPLRFESPATSLLSPYSEEYYGHSQPTTNPPLPEPGYFTKPSIVPVQPPKSIEGKPVGFGKISFGQPIPAEPPKLPSFGAGIVAQSTPSSAAFKFNSNFKSNDGDFTFKSKNNESLLGLLTSDIPTKSEGPSEGKPQEPPSQGGIFTFGPKSASEFSFADTIQIQDKPNLFGKFDQPFSFTDVTTPVFGLANTAEEEKGAESNNDSTHVEEDEDGPHFEPIVPLPDKVDVKTGEEEEEEMFCNRAKLFRFDAETKEWKERGIGLVKILKHNTSGKVRLLMRREQVLKICANHYITPDMLLKPNAGSDKSWVWNAVDYADEEPRPEQLAIRYKTEDEALLFKTKFEEAQKIVPKSPKMQQDQSYRKNNFPKLSAPLATNFAAQFAKKYGEWDCDVCCVRNAAKVMQCVACQTANPNAPSKLDSAPATDIKGFTSGAASVGGFTFGFGADSSKDTSSAGSIGKGFGSFGAQIPSSFTFGTRKPAVGAPALATLSIGSGFGAQFGKKPGQWECDTCLVRNEESASSCVSCQTPNSVAKTDVDGAAESKPSTMPFGAPALATLSTGSEFGAQFSKKLGQWDCDTCVVRNEASSSSCVSCQTPNPSAKSTVEVAPTTEPTVSDFGAAFSRKDGQWDCDTCLVRNDASASKCVSCQTPNPNASSSSLRAMFARQEGQWDCDTCLVRNNDSASQCVSCQMPNPNFKSIATAATSSSSFSFNFGSRTASTQPTGTGFKANFKGDSSLQFGTGKVDKSSPASFKFETPPQAESSTPSAAGFSFTMPIPAGGFKFGTQETAKETLPAETQTPASGSASMFLKNIAEQHREKESGVSVYASVLSVDKTGQDENPLFIGKPNDFSFADLAKNSQGDFQFGQTDSNFKGFTRAGEQLFTSLQSNQRADTSADQDEEGIYKTEDIDDIQFEPVVQMPEKVDLVTGEEDEQALYSQRVKLFRFDGDISQWKERGVGVLKFLKNATNGRLRLVDTGRTAHLIQKAEEMKSGLKDLKSFLTDDKTKIKEDDSHANITTASNTSGLNIKPHAENTGPTLEWDNYDLREEALDDSADTSVYALPLESSPIRKNLFCFGESTEGFNFSFQPVVSPAKSLAKMNQSGVSADEEQDISQEEERDGLYFEPVVPLPDLVEISTGEENENVCFSHRAKLYRYDKDLNQWKERGIGDLKILQNCDTKRVRLIMRRDQVLKICANHWVTSSMKLEPMKGAEKAWVWSAIDFAEVTKGNVEQLAVRFKLKDVANSFRDIFDQAKTAQENKILVTPIASSETFTQEEAIATGTTVCGRAAVAILEETTTERTELYHETLHTPDCKSSTGTPHSPLNLSRMVMSPPKFLFGTDSLQKFFGSSPPSSKEDSFSKITQRLFGPAPHPPNLSPQVLCHHTIDSCGGPVESTLTRSSSRMCSNSVKSNPTLVRFEGGLLTELSHHLCSPSHAEADSEVEVVYVRQPTVEQAFLARELLLPLTFFCYQNEPGYTSDDQTDDEDFETAVKALNGKLYRDPPEREAASAGLDPEVEVLWEKRPTPEEEQKARNLQLPSTFFCGVGSDSEAEKDKPEDFETEFRKAQEALDAERSSDPVSSEDVSSSTCDTVPEQQVPDQYPSSQEQASDHSSPIDLSAKKTSEPDSNTTFTTTTTQDAPNSFGSLGFSALGGEGFSFADLAQNTGGEFAFGKQDSNFSWANAGATLFGAADPAKADGGEEECDEGDTNNVGIDFEPIVSLPEVETKSGEEDEEILFKERTKLYRWERDLGQWKERGVGDIKILFHPDKRFYRVLMRREQVLKVCANHTICQSMELKPMNTSNQALVWTATDFSEGEGKVEQLAAKFKTAELAESFRKIFCECQSRMSQSEASTLSSPQLSRVQEHSRDTNPQVYLSISADDEPLGTVTIELFSHIVPKTAENFRTLCTGQKGFGLRNTVFHRVVPDFMCQGGDITNQDGTGGKSIYGHKFEDENFDVRHTGPGLLSMANHGRDTNNSQFFITLKKAENLDFKHVAFGFVREGMDVVRSMGKLGTKTGQPSKKIVITECGQL</sequence>
<dbReference type="GO" id="GO:0005643">
    <property type="term" value="C:nuclear pore"/>
    <property type="evidence" value="ECO:0007669"/>
    <property type="project" value="UniProtKB-SubCell"/>
</dbReference>
<feature type="domain" description="RanBD1" evidence="29">
    <location>
        <begin position="2678"/>
        <end position="2813"/>
    </location>
</feature>
<dbReference type="SUPFAM" id="SSF48452">
    <property type="entry name" value="TPR-like"/>
    <property type="match status" value="1"/>
</dbReference>
<evidence type="ECO:0000256" key="11">
    <source>
        <dbReference type="ARBA" id="ARBA00022786"/>
    </source>
</evidence>
<feature type="domain" description="RanBD1" evidence="29">
    <location>
        <begin position="1876"/>
        <end position="1938"/>
    </location>
</feature>
<dbReference type="InterPro" id="IPR036443">
    <property type="entry name" value="Znf_RanBP2_sf"/>
</dbReference>
<dbReference type="SMART" id="SM00028">
    <property type="entry name" value="TPR"/>
    <property type="match status" value="1"/>
</dbReference>
<evidence type="ECO:0000256" key="13">
    <source>
        <dbReference type="ARBA" id="ARBA00022833"/>
    </source>
</evidence>
<feature type="region of interest" description="Disordered" evidence="27">
    <location>
        <begin position="795"/>
        <end position="818"/>
    </location>
</feature>
<evidence type="ECO:0000256" key="21">
    <source>
        <dbReference type="ARBA" id="ARBA00061164"/>
    </source>
</evidence>
<evidence type="ECO:0000256" key="3">
    <source>
        <dbReference type="ARBA" id="ARBA00004718"/>
    </source>
</evidence>
<dbReference type="PROSITE" id="PS01358">
    <property type="entry name" value="ZF_RANBP2_1"/>
    <property type="match status" value="5"/>
</dbReference>
<feature type="compositionally biased region" description="Basic and acidic residues" evidence="27">
    <location>
        <begin position="2462"/>
        <end position="2471"/>
    </location>
</feature>
<evidence type="ECO:0000256" key="17">
    <source>
        <dbReference type="ARBA" id="ARBA00023132"/>
    </source>
</evidence>
<dbReference type="Gene3D" id="2.30.29.30">
    <property type="entry name" value="Pleckstrin-homology domain (PH domain)/Phosphotyrosine-binding domain (PTB)"/>
    <property type="match status" value="4"/>
</dbReference>
<dbReference type="EMBL" id="FR905452">
    <property type="protein sequence ID" value="CDQ79408.1"/>
    <property type="molecule type" value="Genomic_DNA"/>
</dbReference>
<dbReference type="PRINTS" id="PR00153">
    <property type="entry name" value="CSAPPISMRASE"/>
</dbReference>
<evidence type="ECO:0000256" key="18">
    <source>
        <dbReference type="ARBA" id="ARBA00023136"/>
    </source>
</evidence>
<keyword evidence="8" id="KW-0479">Metal-binding</keyword>
<keyword evidence="10 24" id="KW-0863">Zinc-finger</keyword>
<dbReference type="STRING" id="8022.A0A060XIH3"/>